<dbReference type="InterPro" id="IPR036070">
    <property type="entry name" value="Nop_dom_sf"/>
</dbReference>
<evidence type="ECO:0000313" key="4">
    <source>
        <dbReference type="EMBL" id="AEG19126.1"/>
    </source>
</evidence>
<dbReference type="InterPro" id="IPR048896">
    <property type="entry name" value="Nop5_56-rel_N"/>
</dbReference>
<dbReference type="Gene3D" id="1.10.150.460">
    <property type="match status" value="1"/>
</dbReference>
<dbReference type="KEGG" id="mew:MSWAN_2118"/>
<keyword evidence="5" id="KW-1185">Reference proteome</keyword>
<dbReference type="GeneID" id="10669641"/>
<dbReference type="GO" id="GO:0030515">
    <property type="term" value="F:snoRNA binding"/>
    <property type="evidence" value="ECO:0007669"/>
    <property type="project" value="InterPro"/>
</dbReference>
<dbReference type="InterPro" id="IPR047099">
    <property type="entry name" value="Nop5_N_sf"/>
</dbReference>
<evidence type="ECO:0000256" key="1">
    <source>
        <dbReference type="ARBA" id="ARBA00009211"/>
    </source>
</evidence>
<dbReference type="SMART" id="SM00931">
    <property type="entry name" value="NOSIC"/>
    <property type="match status" value="1"/>
</dbReference>
<name>F6D3F0_METPW</name>
<dbReference type="InterPro" id="IPR042239">
    <property type="entry name" value="Nop_C"/>
</dbReference>
<reference evidence="4 5" key="1">
    <citation type="journal article" date="2014" name="Int. J. Syst. Evol. Microbiol.">
        <title>Methanobacterium paludis sp. nov. and a novel strain of Methanobacterium lacus isolated from northern peatlands.</title>
        <authorList>
            <person name="Cadillo-Quiroz H."/>
            <person name="Brauer S.L."/>
            <person name="Goodson N."/>
            <person name="Yavitt J.B."/>
            <person name="Zinder S.H."/>
        </authorList>
    </citation>
    <scope>NUCLEOTIDE SEQUENCE [LARGE SCALE GENOMIC DNA]</scope>
    <source>
        <strain evidence="5">DSM 25820 / JCM 18151 / SWAN1</strain>
    </source>
</reference>
<feature type="region of interest" description="Disordered" evidence="2">
    <location>
        <begin position="367"/>
        <end position="406"/>
    </location>
</feature>
<dbReference type="InterPro" id="IPR045056">
    <property type="entry name" value="Nop56/Nop58"/>
</dbReference>
<dbReference type="GO" id="GO:0031428">
    <property type="term" value="C:box C/D methylation guide snoRNP complex"/>
    <property type="evidence" value="ECO:0007669"/>
    <property type="project" value="InterPro"/>
</dbReference>
<keyword evidence="4" id="KW-0687">Ribonucleoprotein</keyword>
<dbReference type="PANTHER" id="PTHR10894:SF0">
    <property type="entry name" value="NUCLEOLAR PROTEIN 56"/>
    <property type="match status" value="1"/>
</dbReference>
<dbReference type="OrthoDB" id="11877at2157"/>
<feature type="domain" description="Nop" evidence="3">
    <location>
        <begin position="255"/>
        <end position="369"/>
    </location>
</feature>
<dbReference type="Gene3D" id="1.10.246.90">
    <property type="entry name" value="Nop domain"/>
    <property type="match status" value="1"/>
</dbReference>
<dbReference type="Proteomes" id="UP000009231">
    <property type="component" value="Chromosome"/>
</dbReference>
<dbReference type="eggNOG" id="arCOG01923">
    <property type="taxonomic scope" value="Archaea"/>
</dbReference>
<dbReference type="Gene3D" id="1.10.287.660">
    <property type="entry name" value="Helix hairpin bin"/>
    <property type="match status" value="1"/>
</dbReference>
<dbReference type="AlphaFoldDB" id="F6D3F0"/>
<dbReference type="STRING" id="868131.MSWAN_2118"/>
<sequence length="406" mass="46246">MKCYLTCCFAGFIVLDENCTLIDYELFPRGKLAERLTNVQNGNLTKEEESVLKRIVKKHDKVVIETNIPHSRYKNLKDNPKFEFETPNTGGEFLRSNIVEILLKAGFLESEDDFGRIIHDLSIELTEEKLKKASEAEDLLLIQAINAIDDLDEATGKLVERLREWYAVHFPEFGRVKNHENYVRLIADHGHRDAIIDSGLLNSDMGFKKSIERSMGAEINELDLSVLQGFAASIKSTQESKKSITDYVDAKMEEIAPNLRDLCGSSLGAKLIAHVGSIKRLSMLPSGTVQVLGAEKALFRHLKTGERPPKHGLIFQHPEVRGAKWWVRGKIARTLASKISLAVRKDVFSGDYDPQIKESFQKRVEEITKANPFPKRSTKSLKPDKKEKTKKRKKRDKYKKKISDYY</sequence>
<evidence type="ECO:0000313" key="5">
    <source>
        <dbReference type="Proteomes" id="UP000009231"/>
    </source>
</evidence>
<dbReference type="RefSeq" id="WP_013826625.1">
    <property type="nucleotide sequence ID" value="NC_015574.1"/>
</dbReference>
<dbReference type="InterPro" id="IPR002687">
    <property type="entry name" value="Nop_dom"/>
</dbReference>
<protein>
    <submittedName>
        <fullName evidence="4">Pre-mRNA processing ribonucleoprotein, binding domain protein</fullName>
    </submittedName>
</protein>
<proteinExistence type="inferred from homology"/>
<dbReference type="HOGENOM" id="CLU_015495_1_0_2"/>
<dbReference type="SUPFAM" id="SSF89124">
    <property type="entry name" value="Nop domain"/>
    <property type="match status" value="1"/>
</dbReference>
<dbReference type="InterPro" id="IPR012976">
    <property type="entry name" value="NOSIC"/>
</dbReference>
<feature type="compositionally biased region" description="Basic residues" evidence="2">
    <location>
        <begin position="388"/>
        <end position="400"/>
    </location>
</feature>
<dbReference type="InterPro" id="IPR029012">
    <property type="entry name" value="Helix_hairpin_bin_sf"/>
</dbReference>
<evidence type="ECO:0000259" key="3">
    <source>
        <dbReference type="PROSITE" id="PS51358"/>
    </source>
</evidence>
<dbReference type="PROSITE" id="PS51358">
    <property type="entry name" value="NOP"/>
    <property type="match status" value="1"/>
</dbReference>
<dbReference type="Gene3D" id="3.30.420.220">
    <property type="match status" value="1"/>
</dbReference>
<comment type="similarity">
    <text evidence="1">Belongs to the NOP5/NOP56 family.</text>
</comment>
<gene>
    <name evidence="4" type="ordered locus">MSWAN_2118</name>
</gene>
<dbReference type="PANTHER" id="PTHR10894">
    <property type="entry name" value="NUCLEOLAR PROTEIN 5 NUCLEOLAR PROTEIN NOP5 NOP58"/>
    <property type="match status" value="1"/>
</dbReference>
<dbReference type="Pfam" id="PF21572">
    <property type="entry name" value="Nop5_56-rel_N_Arc"/>
    <property type="match status" value="1"/>
</dbReference>
<accession>F6D3F0</accession>
<dbReference type="Pfam" id="PF01798">
    <property type="entry name" value="Nop"/>
    <property type="match status" value="1"/>
</dbReference>
<organism evidence="4 5">
    <name type="scientific">Methanobacterium paludis (strain DSM 25820 / JCM 18151 / SWAN1)</name>
    <dbReference type="NCBI Taxonomy" id="868131"/>
    <lineage>
        <taxon>Archaea</taxon>
        <taxon>Methanobacteriati</taxon>
        <taxon>Methanobacteriota</taxon>
        <taxon>Methanomada group</taxon>
        <taxon>Methanobacteria</taxon>
        <taxon>Methanobacteriales</taxon>
        <taxon>Methanobacteriaceae</taxon>
        <taxon>Methanobacterium</taxon>
    </lineage>
</organism>
<dbReference type="EMBL" id="CP002772">
    <property type="protein sequence ID" value="AEG19126.1"/>
    <property type="molecule type" value="Genomic_DNA"/>
</dbReference>
<evidence type="ECO:0000256" key="2">
    <source>
        <dbReference type="SAM" id="MobiDB-lite"/>
    </source>
</evidence>